<keyword evidence="3" id="KW-1185">Reference proteome</keyword>
<protein>
    <submittedName>
        <fullName evidence="2">Uncharacterized protein</fullName>
    </submittedName>
</protein>
<evidence type="ECO:0000313" key="2">
    <source>
        <dbReference type="EMBL" id="TGO08690.1"/>
    </source>
</evidence>
<feature type="region of interest" description="Disordered" evidence="1">
    <location>
        <begin position="150"/>
        <end position="176"/>
    </location>
</feature>
<dbReference type="OrthoDB" id="10520830at2759"/>
<comment type="caution">
    <text evidence="2">The sequence shown here is derived from an EMBL/GenBank/DDBJ whole genome shotgun (WGS) entry which is preliminary data.</text>
</comment>
<dbReference type="Proteomes" id="UP000297777">
    <property type="component" value="Unassembled WGS sequence"/>
</dbReference>
<dbReference type="EMBL" id="PQXH01000196">
    <property type="protein sequence ID" value="TGO08690.1"/>
    <property type="molecule type" value="Genomic_DNA"/>
</dbReference>
<accession>A0A4Z1EBA6</accession>
<dbReference type="AlphaFoldDB" id="A0A4Z1EBA6"/>
<gene>
    <name evidence="2" type="ORF">BTUL_0196g00150</name>
</gene>
<evidence type="ECO:0000313" key="3">
    <source>
        <dbReference type="Proteomes" id="UP000297777"/>
    </source>
</evidence>
<evidence type="ECO:0000256" key="1">
    <source>
        <dbReference type="SAM" id="MobiDB-lite"/>
    </source>
</evidence>
<proteinExistence type="predicted"/>
<reference evidence="2 3" key="1">
    <citation type="submission" date="2017-12" db="EMBL/GenBank/DDBJ databases">
        <title>Comparative genomics of Botrytis spp.</title>
        <authorList>
            <person name="Valero-Jimenez C.A."/>
            <person name="Tapia P."/>
            <person name="Veloso J."/>
            <person name="Silva-Moreno E."/>
            <person name="Staats M."/>
            <person name="Valdes J.H."/>
            <person name="Van Kan J.A.L."/>
        </authorList>
    </citation>
    <scope>NUCLEOTIDE SEQUENCE [LARGE SCALE GENOMIC DNA]</scope>
    <source>
        <strain evidence="2 3">Bt9001</strain>
    </source>
</reference>
<organism evidence="2 3">
    <name type="scientific">Botrytis tulipae</name>
    <dbReference type="NCBI Taxonomy" id="87230"/>
    <lineage>
        <taxon>Eukaryota</taxon>
        <taxon>Fungi</taxon>
        <taxon>Dikarya</taxon>
        <taxon>Ascomycota</taxon>
        <taxon>Pezizomycotina</taxon>
        <taxon>Leotiomycetes</taxon>
        <taxon>Helotiales</taxon>
        <taxon>Sclerotiniaceae</taxon>
        <taxon>Botrytis</taxon>
    </lineage>
</organism>
<name>A0A4Z1EBA6_9HELO</name>
<sequence>MNSNQETLSSSADVKGTVAKPATDLGNLPVTTTVLVTMDPHIELELLRIDHRITIDQINPWYLRDLQGDVGEVARRCERDFKNQSGEVVVVQTIASYWMGPGYHFGRDRARVAIAPPYMSTSSRPRNSDIDPKGVPHLFEDVAAYDKRLQQGQRIESEDVKPGEESLSGEDERCQE</sequence>